<dbReference type="PANTHER" id="PTHR34069:SF2">
    <property type="entry name" value="BETA-KETOACYL-[ACYL-CARRIER-PROTEIN] SYNTHASE III"/>
    <property type="match status" value="1"/>
</dbReference>
<gene>
    <name evidence="5" type="ORF">FFV09_15825</name>
</gene>
<keyword evidence="6" id="KW-1185">Reference proteome</keyword>
<dbReference type="GO" id="GO:0004315">
    <property type="term" value="F:3-oxoacyl-[acyl-carrier-protein] synthase activity"/>
    <property type="evidence" value="ECO:0007669"/>
    <property type="project" value="InterPro"/>
</dbReference>
<dbReference type="Gene3D" id="3.40.47.10">
    <property type="match status" value="1"/>
</dbReference>
<dbReference type="GO" id="GO:0006633">
    <property type="term" value="P:fatty acid biosynthetic process"/>
    <property type="evidence" value="ECO:0007669"/>
    <property type="project" value="InterPro"/>
</dbReference>
<dbReference type="EMBL" id="CP041217">
    <property type="protein sequence ID" value="QDH22183.1"/>
    <property type="molecule type" value="Genomic_DNA"/>
</dbReference>
<dbReference type="KEGG" id="saca:FFV09_15825"/>
<dbReference type="Pfam" id="PF08541">
    <property type="entry name" value="ACP_syn_III_C"/>
    <property type="match status" value="1"/>
</dbReference>
<proteinExistence type="predicted"/>
<dbReference type="Proteomes" id="UP000316968">
    <property type="component" value="Chromosome"/>
</dbReference>
<dbReference type="InterPro" id="IPR016039">
    <property type="entry name" value="Thiolase-like"/>
</dbReference>
<dbReference type="OrthoDB" id="1704808at2"/>
<dbReference type="RefSeq" id="WP_141448727.1">
    <property type="nucleotide sequence ID" value="NZ_CBCSAZ010000005.1"/>
</dbReference>
<evidence type="ECO:0000259" key="4">
    <source>
        <dbReference type="Pfam" id="PF08545"/>
    </source>
</evidence>
<sequence>MLQTPQLSVTIRSTGMYHPQERFDNEYFINFFMERDNNDITRLLEHLGKETRYLSRNNPDENSLTMAQFAAEQALERSGLQPSDIQMIMFISDTPEYTYPTNAVMLHERLKTPNAHLVYDMNANCIGAISALDQASILMKAKGIKYALIAGGVSVSKAASDKEPIMFSAFADGGGAIVLELGEEDEQQTGFVDADFYTESIITDTALYPNVGHSRMLDASIPESEKRVYHKEVDVSFFSAKWQGLITGLLSKHGLAPGDVDHFIFSQLSLAENLKTLDLLGVDAGKQIYVGDKYGYTGVTGPIFALNEALQSGRIKPGDKLVICSVGLGYVMGACLYRF</sequence>
<dbReference type="Pfam" id="PF08545">
    <property type="entry name" value="ACP_syn_III"/>
    <property type="match status" value="1"/>
</dbReference>
<feature type="domain" description="Beta-ketoacyl-[acyl-carrier-protein] synthase III C-terminal" evidence="3">
    <location>
        <begin position="250"/>
        <end position="338"/>
    </location>
</feature>
<dbReference type="SUPFAM" id="SSF53901">
    <property type="entry name" value="Thiolase-like"/>
    <property type="match status" value="1"/>
</dbReference>
<organism evidence="5 6">
    <name type="scientific">Saccharibacillus brassicae</name>
    <dbReference type="NCBI Taxonomy" id="2583377"/>
    <lineage>
        <taxon>Bacteria</taxon>
        <taxon>Bacillati</taxon>
        <taxon>Bacillota</taxon>
        <taxon>Bacilli</taxon>
        <taxon>Bacillales</taxon>
        <taxon>Paenibacillaceae</taxon>
        <taxon>Saccharibacillus</taxon>
    </lineage>
</organism>
<dbReference type="PANTHER" id="PTHR34069">
    <property type="entry name" value="3-OXOACYL-[ACYL-CARRIER-PROTEIN] SYNTHASE 3"/>
    <property type="match status" value="1"/>
</dbReference>
<dbReference type="InterPro" id="IPR013747">
    <property type="entry name" value="ACP_syn_III_C"/>
</dbReference>
<accession>A0A4Y6UWT9</accession>
<keyword evidence="1" id="KW-0808">Transferase</keyword>
<feature type="domain" description="Beta-ketoacyl-[acyl-carrier-protein] synthase III N-terminal" evidence="4">
    <location>
        <begin position="119"/>
        <end position="198"/>
    </location>
</feature>
<protein>
    <submittedName>
        <fullName evidence="5">3-oxoacyl-ACP synthase III family protein</fullName>
    </submittedName>
</protein>
<keyword evidence="2" id="KW-0012">Acyltransferase</keyword>
<evidence type="ECO:0000313" key="6">
    <source>
        <dbReference type="Proteomes" id="UP000316968"/>
    </source>
</evidence>
<reference evidence="5 6" key="1">
    <citation type="submission" date="2019-06" db="EMBL/GenBank/DDBJ databases">
        <title>Saccharibacillus brassicae sp. nov., an endophytic bacterium isolated from Chinese cabbage seeds (Brassica pekinensis).</title>
        <authorList>
            <person name="Jiang L."/>
            <person name="Lee J."/>
            <person name="Kim S.W."/>
        </authorList>
    </citation>
    <scope>NUCLEOTIDE SEQUENCE [LARGE SCALE GENOMIC DNA]</scope>
    <source>
        <strain evidence="6">KCTC 43072 / ATSA2</strain>
    </source>
</reference>
<name>A0A4Y6UWT9_SACBS</name>
<dbReference type="GO" id="GO:0044550">
    <property type="term" value="P:secondary metabolite biosynthetic process"/>
    <property type="evidence" value="ECO:0007669"/>
    <property type="project" value="TreeGrafter"/>
</dbReference>
<evidence type="ECO:0000256" key="2">
    <source>
        <dbReference type="ARBA" id="ARBA00023315"/>
    </source>
</evidence>
<dbReference type="AlphaFoldDB" id="A0A4Y6UWT9"/>
<evidence type="ECO:0000313" key="5">
    <source>
        <dbReference type="EMBL" id="QDH22183.1"/>
    </source>
</evidence>
<dbReference type="InterPro" id="IPR013751">
    <property type="entry name" value="ACP_syn_III_N"/>
</dbReference>
<evidence type="ECO:0000256" key="1">
    <source>
        <dbReference type="ARBA" id="ARBA00022679"/>
    </source>
</evidence>
<evidence type="ECO:0000259" key="3">
    <source>
        <dbReference type="Pfam" id="PF08541"/>
    </source>
</evidence>